<keyword evidence="4" id="KW-1134">Transmembrane beta strand</keyword>
<comment type="subcellular location">
    <subcellularLocation>
        <location evidence="1">Cell outer membrane</location>
        <topology evidence="1">Multi-pass membrane protein</topology>
    </subcellularLocation>
</comment>
<dbReference type="Pfam" id="PF13609">
    <property type="entry name" value="Porin_4"/>
    <property type="match status" value="1"/>
</dbReference>
<keyword evidence="6" id="KW-0732">Signal</keyword>
<comment type="subunit">
    <text evidence="2">Homotrimer.</text>
</comment>
<evidence type="ECO:0000259" key="11">
    <source>
        <dbReference type="Pfam" id="PF13609"/>
    </source>
</evidence>
<evidence type="ECO:0000256" key="1">
    <source>
        <dbReference type="ARBA" id="ARBA00004571"/>
    </source>
</evidence>
<dbReference type="Proteomes" id="UP000295727">
    <property type="component" value="Chromosome 4"/>
</dbReference>
<dbReference type="SUPFAM" id="SSF56935">
    <property type="entry name" value="Porins"/>
    <property type="match status" value="1"/>
</dbReference>
<accession>A0A4P7D699</accession>
<dbReference type="PANTHER" id="PTHR34501:SF9">
    <property type="entry name" value="MAJOR OUTER MEMBRANE PROTEIN P.IA"/>
    <property type="match status" value="1"/>
</dbReference>
<name>A0A4P7D699_9BURK</name>
<evidence type="ECO:0000256" key="7">
    <source>
        <dbReference type="ARBA" id="ARBA00023065"/>
    </source>
</evidence>
<evidence type="ECO:0000256" key="8">
    <source>
        <dbReference type="ARBA" id="ARBA00023114"/>
    </source>
</evidence>
<dbReference type="GO" id="GO:0046930">
    <property type="term" value="C:pore complex"/>
    <property type="evidence" value="ECO:0007669"/>
    <property type="project" value="UniProtKB-KW"/>
</dbReference>
<keyword evidence="13" id="KW-1185">Reference proteome</keyword>
<dbReference type="PANTHER" id="PTHR34501">
    <property type="entry name" value="PROTEIN YDDL-RELATED"/>
    <property type="match status" value="1"/>
</dbReference>
<evidence type="ECO:0000256" key="9">
    <source>
        <dbReference type="ARBA" id="ARBA00023136"/>
    </source>
</evidence>
<evidence type="ECO:0000256" key="10">
    <source>
        <dbReference type="ARBA" id="ARBA00023237"/>
    </source>
</evidence>
<dbReference type="InterPro" id="IPR023614">
    <property type="entry name" value="Porin_dom_sf"/>
</dbReference>
<gene>
    <name evidence="12" type="ORF">E1956_41870</name>
</gene>
<dbReference type="AlphaFoldDB" id="A0A4P7D699"/>
<reference evidence="12 13" key="1">
    <citation type="submission" date="2019-03" db="EMBL/GenBank/DDBJ databases">
        <title>Paraburkholderia sp. 7MH5, isolated from subtropical forest soil.</title>
        <authorList>
            <person name="Gao Z.-H."/>
            <person name="Qiu L.-H."/>
        </authorList>
    </citation>
    <scope>NUCLEOTIDE SEQUENCE [LARGE SCALE GENOMIC DNA]</scope>
    <source>
        <strain evidence="12 13">7MH5</strain>
    </source>
</reference>
<organism evidence="12 13">
    <name type="scientific">Paraburkholderia pallida</name>
    <dbReference type="NCBI Taxonomy" id="2547399"/>
    <lineage>
        <taxon>Bacteria</taxon>
        <taxon>Pseudomonadati</taxon>
        <taxon>Pseudomonadota</taxon>
        <taxon>Betaproteobacteria</taxon>
        <taxon>Burkholderiales</taxon>
        <taxon>Burkholderiaceae</taxon>
        <taxon>Paraburkholderia</taxon>
    </lineage>
</organism>
<feature type="domain" description="Porin" evidence="11">
    <location>
        <begin position="36"/>
        <end position="339"/>
    </location>
</feature>
<evidence type="ECO:0000313" key="13">
    <source>
        <dbReference type="Proteomes" id="UP000295727"/>
    </source>
</evidence>
<dbReference type="CDD" id="cd00342">
    <property type="entry name" value="gram_neg_porins"/>
    <property type="match status" value="1"/>
</dbReference>
<keyword evidence="7" id="KW-0406">Ion transport</keyword>
<dbReference type="InterPro" id="IPR050298">
    <property type="entry name" value="Gram-neg_bact_OMP"/>
</dbReference>
<dbReference type="KEGG" id="ppai:E1956_41870"/>
<dbReference type="GO" id="GO:0009279">
    <property type="term" value="C:cell outer membrane"/>
    <property type="evidence" value="ECO:0007669"/>
    <property type="project" value="UniProtKB-SubCell"/>
</dbReference>
<evidence type="ECO:0000313" key="12">
    <source>
        <dbReference type="EMBL" id="QBR03658.1"/>
    </source>
</evidence>
<evidence type="ECO:0000256" key="3">
    <source>
        <dbReference type="ARBA" id="ARBA00022448"/>
    </source>
</evidence>
<sequence>MHFKANDVSCPASSKLGNHLIKLVRRLKLNRRICLALIFVSGGACAQSSVTLWGRVDAGVQYLTDVASQKGSRSNLWSMDSGDAGASAWGINGVEDIGNGYKINFKLLDYILLTNGMSSNPFWQNAYVGMSGPFGSFRMGRDNAIVKDGTYDYDPFYQQHIGMESLVRGANWPNLSNTFSYYSPSFAGFDVGFQYSLSGVPGQFNSGRASGVQLTYRFGAFSTRAVYQEIRDANSQFSDLFAAQKQVFIGAGYTGSLFKIQAAYTFMAAPQAPATSPRYADYVWAGVTYNALGPFKVVVGGAWLHQRDGHGNATLLAIGPTYNLSKRTYLYTTAGYVINGKNTNFSPVEQPVGSAMNPAIGHNQFGLFSGIMHYF</sequence>
<dbReference type="InterPro" id="IPR033900">
    <property type="entry name" value="Gram_neg_porin_domain"/>
</dbReference>
<keyword evidence="8" id="KW-0626">Porin</keyword>
<evidence type="ECO:0000256" key="6">
    <source>
        <dbReference type="ARBA" id="ARBA00022729"/>
    </source>
</evidence>
<evidence type="ECO:0000256" key="2">
    <source>
        <dbReference type="ARBA" id="ARBA00011233"/>
    </source>
</evidence>
<dbReference type="GO" id="GO:0006811">
    <property type="term" value="P:monoatomic ion transport"/>
    <property type="evidence" value="ECO:0007669"/>
    <property type="project" value="UniProtKB-KW"/>
</dbReference>
<keyword evidence="9" id="KW-0472">Membrane</keyword>
<proteinExistence type="predicted"/>
<dbReference type="GO" id="GO:0015288">
    <property type="term" value="F:porin activity"/>
    <property type="evidence" value="ECO:0007669"/>
    <property type="project" value="UniProtKB-KW"/>
</dbReference>
<evidence type="ECO:0000256" key="5">
    <source>
        <dbReference type="ARBA" id="ARBA00022692"/>
    </source>
</evidence>
<dbReference type="InterPro" id="IPR002299">
    <property type="entry name" value="Porin_Neis"/>
</dbReference>
<keyword evidence="5" id="KW-0812">Transmembrane</keyword>
<protein>
    <submittedName>
        <fullName evidence="12">Porin</fullName>
    </submittedName>
</protein>
<dbReference type="OrthoDB" id="9109742at2"/>
<keyword evidence="10" id="KW-0998">Cell outer membrane</keyword>
<evidence type="ECO:0000256" key="4">
    <source>
        <dbReference type="ARBA" id="ARBA00022452"/>
    </source>
</evidence>
<dbReference type="EMBL" id="CP038151">
    <property type="protein sequence ID" value="QBR03658.1"/>
    <property type="molecule type" value="Genomic_DNA"/>
</dbReference>
<dbReference type="Gene3D" id="2.40.160.10">
    <property type="entry name" value="Porin"/>
    <property type="match status" value="1"/>
</dbReference>
<keyword evidence="3" id="KW-0813">Transport</keyword>
<dbReference type="PRINTS" id="PR00184">
    <property type="entry name" value="NEISSPPORIN"/>
</dbReference>